<dbReference type="RefSeq" id="WP_058522346.1">
    <property type="nucleotide sequence ID" value="NZ_CAAAHV010000031.1"/>
</dbReference>
<name>A0A378IBL7_9GAMM</name>
<evidence type="ECO:0000313" key="2">
    <source>
        <dbReference type="EMBL" id="KTC76166.1"/>
    </source>
</evidence>
<dbReference type="STRING" id="28083.Lbir_0235"/>
<reference evidence="3 5" key="2">
    <citation type="submission" date="2018-06" db="EMBL/GenBank/DDBJ databases">
        <authorList>
            <consortium name="Pathogen Informatics"/>
            <person name="Doyle S."/>
        </authorList>
    </citation>
    <scope>NUCLEOTIDE SEQUENCE [LARGE SCALE GENOMIC DNA]</scope>
    <source>
        <strain evidence="3 5">NCTC12437</strain>
    </source>
</reference>
<keyword evidence="1" id="KW-0812">Transmembrane</keyword>
<dbReference type="Proteomes" id="UP000255066">
    <property type="component" value="Unassembled WGS sequence"/>
</dbReference>
<dbReference type="EMBL" id="LNXT01000001">
    <property type="protein sequence ID" value="KTC76166.1"/>
    <property type="molecule type" value="Genomic_DNA"/>
</dbReference>
<evidence type="ECO:0000313" key="5">
    <source>
        <dbReference type="Proteomes" id="UP000255066"/>
    </source>
</evidence>
<sequence>MIGKNRNHKSMTFTALRILGNVVVVALQVIASFASDSRGKPRYTAGKAQQLYEEGAISGTELARHIHGE</sequence>
<keyword evidence="1" id="KW-1133">Transmembrane helix</keyword>
<keyword evidence="1" id="KW-0472">Membrane</keyword>
<dbReference type="Proteomes" id="UP000054735">
    <property type="component" value="Unassembled WGS sequence"/>
</dbReference>
<organism evidence="3 5">
    <name type="scientific">Legionella birminghamensis</name>
    <dbReference type="NCBI Taxonomy" id="28083"/>
    <lineage>
        <taxon>Bacteria</taxon>
        <taxon>Pseudomonadati</taxon>
        <taxon>Pseudomonadota</taxon>
        <taxon>Gammaproteobacteria</taxon>
        <taxon>Legionellales</taxon>
        <taxon>Legionellaceae</taxon>
        <taxon>Legionella</taxon>
    </lineage>
</organism>
<reference evidence="2 4" key="1">
    <citation type="submission" date="2015-11" db="EMBL/GenBank/DDBJ databases">
        <title>Genomic analysis of 38 Legionella species identifies large and diverse effector repertoires.</title>
        <authorList>
            <person name="Burstein D."/>
            <person name="Amaro F."/>
            <person name="Zusman T."/>
            <person name="Lifshitz Z."/>
            <person name="Cohen O."/>
            <person name="Gilbert J.A."/>
            <person name="Pupko T."/>
            <person name="Shuman H.A."/>
            <person name="Segal G."/>
        </authorList>
    </citation>
    <scope>NUCLEOTIDE SEQUENCE [LARGE SCALE GENOMIC DNA]</scope>
    <source>
        <strain evidence="2 4">CDC#1407-AL-14</strain>
    </source>
</reference>
<evidence type="ECO:0000313" key="3">
    <source>
        <dbReference type="EMBL" id="STX32210.1"/>
    </source>
</evidence>
<dbReference type="EMBL" id="UGNW01000001">
    <property type="protein sequence ID" value="STX32210.1"/>
    <property type="molecule type" value="Genomic_DNA"/>
</dbReference>
<dbReference type="AlphaFoldDB" id="A0A378IBL7"/>
<feature type="transmembrane region" description="Helical" evidence="1">
    <location>
        <begin position="12"/>
        <end position="34"/>
    </location>
</feature>
<accession>A0A378IBL7</accession>
<protein>
    <submittedName>
        <fullName evidence="3">Uncharacterized protein</fullName>
    </submittedName>
</protein>
<evidence type="ECO:0000256" key="1">
    <source>
        <dbReference type="SAM" id="Phobius"/>
    </source>
</evidence>
<gene>
    <name evidence="2" type="ORF">Lbir_0235</name>
    <name evidence="3" type="ORF">NCTC12437_01990</name>
</gene>
<proteinExistence type="predicted"/>
<keyword evidence="4" id="KW-1185">Reference proteome</keyword>
<dbReference type="OrthoDB" id="5642051at2"/>
<evidence type="ECO:0000313" key="4">
    <source>
        <dbReference type="Proteomes" id="UP000054735"/>
    </source>
</evidence>